<proteinExistence type="inferred from homology"/>
<evidence type="ECO:0000256" key="5">
    <source>
        <dbReference type="ARBA" id="ARBA00022989"/>
    </source>
</evidence>
<accession>A0ABD3MAJ4</accession>
<evidence type="ECO:0000256" key="4">
    <source>
        <dbReference type="ARBA" id="ARBA00022968"/>
    </source>
</evidence>
<evidence type="ECO:0000313" key="9">
    <source>
        <dbReference type="EMBL" id="KAL3759629.1"/>
    </source>
</evidence>
<evidence type="ECO:0000313" key="10">
    <source>
        <dbReference type="Proteomes" id="UP001530293"/>
    </source>
</evidence>
<dbReference type="InterPro" id="IPR026050">
    <property type="entry name" value="C1GALT1/C1GALT1_chp1"/>
</dbReference>
<feature type="region of interest" description="Disordered" evidence="7">
    <location>
        <begin position="1"/>
        <end position="29"/>
    </location>
</feature>
<dbReference type="PANTHER" id="PTHR23033">
    <property type="entry name" value="BETA1,3-GALACTOSYLTRANSFERASE"/>
    <property type="match status" value="1"/>
</dbReference>
<keyword evidence="10" id="KW-1185">Reference proteome</keyword>
<feature type="transmembrane region" description="Helical" evidence="8">
    <location>
        <begin position="107"/>
        <end position="127"/>
    </location>
</feature>
<comment type="subcellular location">
    <subcellularLocation>
        <location evidence="1">Membrane</location>
        <topology evidence="1">Single-pass type II membrane protein</topology>
    </subcellularLocation>
</comment>
<feature type="compositionally biased region" description="Basic and acidic residues" evidence="7">
    <location>
        <begin position="8"/>
        <end position="17"/>
    </location>
</feature>
<evidence type="ECO:0000256" key="2">
    <source>
        <dbReference type="ARBA" id="ARBA00006462"/>
    </source>
</evidence>
<evidence type="ECO:0000256" key="7">
    <source>
        <dbReference type="SAM" id="MobiDB-lite"/>
    </source>
</evidence>
<dbReference type="Proteomes" id="UP001530293">
    <property type="component" value="Unassembled WGS sequence"/>
</dbReference>
<evidence type="ECO:0000256" key="8">
    <source>
        <dbReference type="SAM" id="Phobius"/>
    </source>
</evidence>
<keyword evidence="4" id="KW-0735">Signal-anchor</keyword>
<dbReference type="GO" id="GO:0016020">
    <property type="term" value="C:membrane"/>
    <property type="evidence" value="ECO:0007669"/>
    <property type="project" value="UniProtKB-SubCell"/>
</dbReference>
<evidence type="ECO:0000256" key="1">
    <source>
        <dbReference type="ARBA" id="ARBA00004606"/>
    </source>
</evidence>
<comment type="similarity">
    <text evidence="2">Belongs to the glycosyltransferase 31 family. Beta3-Gal-T subfamily.</text>
</comment>
<evidence type="ECO:0000256" key="3">
    <source>
        <dbReference type="ARBA" id="ARBA00022692"/>
    </source>
</evidence>
<name>A0ABD3MAJ4_9STRA</name>
<dbReference type="EMBL" id="JALLBG020000199">
    <property type="protein sequence ID" value="KAL3759629.1"/>
    <property type="molecule type" value="Genomic_DNA"/>
</dbReference>
<keyword evidence="3 8" id="KW-0812">Transmembrane</keyword>
<evidence type="ECO:0008006" key="11">
    <source>
        <dbReference type="Google" id="ProtNLM"/>
    </source>
</evidence>
<evidence type="ECO:0000256" key="6">
    <source>
        <dbReference type="ARBA" id="ARBA00023136"/>
    </source>
</evidence>
<reference evidence="9 10" key="1">
    <citation type="submission" date="2024-10" db="EMBL/GenBank/DDBJ databases">
        <title>Updated reference genomes for cyclostephanoid diatoms.</title>
        <authorList>
            <person name="Roberts W.R."/>
            <person name="Alverson A.J."/>
        </authorList>
    </citation>
    <scope>NUCLEOTIDE SEQUENCE [LARGE SCALE GENOMIC DNA]</scope>
    <source>
        <strain evidence="9 10">AJA232-27</strain>
    </source>
</reference>
<keyword evidence="5 8" id="KW-1133">Transmembrane helix</keyword>
<dbReference type="AlphaFoldDB" id="A0ABD3MAJ4"/>
<keyword evidence="6 8" id="KW-0472">Membrane</keyword>
<protein>
    <recommendedName>
        <fullName evidence="11">N-acetylgalactosaminide beta-1,3-galactosyltransferase</fullName>
    </recommendedName>
</protein>
<comment type="caution">
    <text evidence="9">The sequence shown here is derived from an EMBL/GenBank/DDBJ whole genome shotgun (WGS) entry which is preliminary data.</text>
</comment>
<sequence length="1029" mass="114313">MRYPSMRSKSEAGDPIRRPYNYSSGSGSEDLPAAAEFDATVDHQHHHDDSIAINIAAEYASDASLELLDRLPHPRAMAMGEKRRRIQVVSSSTTSSSILSVVERHKATLSLAIACLWPVLVLLLLLISRHDVNANINRNVNAVGTDGEYDRMLMSPDGSSQNTKARVAVVIVVPSPPPSSVSLSEDQHYMQQTQRAILDNSALQSVESIFRTTYRDRIFVVAVVFDGEGVGIEEKKLIDARLREIDNAGRPPPRKRNEDSYHPEKIYTIYNTQSIGVSASRRKAVQFINVLAGKHEESGSKSKEEELILLFLRCDAQIREFNDNQGAGGGVGISGDGTESRIWLDDVSEALLLTSSSEENEEKGSSRYSRLSPPANAISLVIDYSSINVNVANNIAIQPSKVGTTYSFDKTFHPIHSIASTQDMALANGMSYPTPLTGGAATALRLYTYNSLPSNDDGVVTNYYAADLELSLNIWMCADGIDILNDDGGGGETSRLRARVVVNPLVLSSTDVSELSGPMAARIVSAWMSGHDDGVYHTGILNAIAEYSASLWWHSKVVVGRGVEEKRVLLDKAKEMEQTLVRIASEARQSPTFPSGLDKKCRPFSWYAQHVHTGLDFVEGGNKDGEAEEVNANNPHLDLIHQPVISKNADGTKILPSHPLDSARMAIISKASPVKLAYVDASGGHVAHPHMGATDENGVYGYIHDETALHNNPPQFTIKNDDERARLCKKGDPNYQMLTKKVFVDLQGHEAAERRAEHGLAQKKRVKIFCFVYTTEQNHDRIPAIHETWGQKCDGFMVASTKTDKKLGTVNIPHEGPEEYNNIWQKVRAMWSYIYDNYYESYDYFHIGGDDLYLIVENLRLYLESEEIQLASNGGQYLPDGTEDSQIPLFLGRRFAEGGNRDRMFISGGSGYTMNKAALKTLVVDCFPECFPHMHTFSEDVMVATCLRKREIYPYDTKDEAGGERYMPFEPGHHLTYQPPANPKDDWYSNYSVDVKWGIDHCAAKSVAFHYIKGDLMRRMHAILYHHCG</sequence>
<organism evidence="9 10">
    <name type="scientific">Discostella pseudostelligera</name>
    <dbReference type="NCBI Taxonomy" id="259834"/>
    <lineage>
        <taxon>Eukaryota</taxon>
        <taxon>Sar</taxon>
        <taxon>Stramenopiles</taxon>
        <taxon>Ochrophyta</taxon>
        <taxon>Bacillariophyta</taxon>
        <taxon>Coscinodiscophyceae</taxon>
        <taxon>Thalassiosirophycidae</taxon>
        <taxon>Stephanodiscales</taxon>
        <taxon>Stephanodiscaceae</taxon>
        <taxon>Discostella</taxon>
    </lineage>
</organism>
<gene>
    <name evidence="9" type="ORF">ACHAWU_009776</name>
</gene>
<dbReference type="PANTHER" id="PTHR23033:SF14">
    <property type="entry name" value="GLYCOPROTEIN-N-ACETYLGALACTOSAMINE 3-BETA-GALACTOSYLTRANSFERASE 1-RELATED"/>
    <property type="match status" value="1"/>
</dbReference>
<dbReference type="Gene3D" id="3.90.550.50">
    <property type="match status" value="1"/>
</dbReference>